<feature type="binding site" evidence="18">
    <location>
        <position position="115"/>
    </location>
    <ligand>
        <name>FAD</name>
        <dbReference type="ChEBI" id="CHEBI:57692"/>
    </ligand>
</feature>
<dbReference type="EMBL" id="PQXH01000070">
    <property type="protein sequence ID" value="TGO13428.1"/>
    <property type="molecule type" value="Genomic_DNA"/>
</dbReference>
<dbReference type="PROSITE" id="PS51384">
    <property type="entry name" value="FAD_FR"/>
    <property type="match status" value="1"/>
</dbReference>
<evidence type="ECO:0000256" key="17">
    <source>
        <dbReference type="ARBA" id="ARBA00049138"/>
    </source>
</evidence>
<keyword evidence="8 18" id="KW-0274">FAD</keyword>
<accession>A0A4Z1ER73</accession>
<dbReference type="GO" id="GO:0005741">
    <property type="term" value="C:mitochondrial outer membrane"/>
    <property type="evidence" value="ECO:0007669"/>
    <property type="project" value="UniProtKB-SubCell"/>
</dbReference>
<evidence type="ECO:0000256" key="4">
    <source>
        <dbReference type="ARBA" id="ARBA00006105"/>
    </source>
</evidence>
<feature type="domain" description="FAD-binding FR-type" evidence="20">
    <location>
        <begin position="46"/>
        <end position="150"/>
    </location>
</feature>
<evidence type="ECO:0000256" key="2">
    <source>
        <dbReference type="ARBA" id="ARBA00004572"/>
    </source>
</evidence>
<dbReference type="Gene3D" id="3.40.50.80">
    <property type="entry name" value="Nucleotide-binding domain of ferredoxin-NADP reductase (FNR) module"/>
    <property type="match status" value="1"/>
</dbReference>
<feature type="binding site" evidence="18">
    <location>
        <position position="117"/>
    </location>
    <ligand>
        <name>FAD</name>
        <dbReference type="ChEBI" id="CHEBI:57692"/>
    </ligand>
</feature>
<dbReference type="OrthoDB" id="432685at2759"/>
<keyword evidence="6" id="KW-0812">Transmembrane</keyword>
<comment type="cofactor">
    <cofactor evidence="1 18 19">
        <name>FAD</name>
        <dbReference type="ChEBI" id="CHEBI:57692"/>
    </cofactor>
</comment>
<keyword evidence="11 19" id="KW-0520">NAD</keyword>
<dbReference type="CDD" id="cd06183">
    <property type="entry name" value="cyt_b5_reduct_like"/>
    <property type="match status" value="1"/>
</dbReference>
<dbReference type="InterPro" id="IPR008333">
    <property type="entry name" value="Cbr1-like_FAD-bd_dom"/>
</dbReference>
<keyword evidence="7" id="KW-1000">Mitochondrion outer membrane</keyword>
<dbReference type="FunFam" id="2.40.30.10:FF:000032">
    <property type="entry name" value="NADH-cytochrome b5 reductase"/>
    <property type="match status" value="1"/>
</dbReference>
<dbReference type="InterPro" id="IPR001709">
    <property type="entry name" value="Flavoprot_Pyr_Nucl_cyt_Rdtase"/>
</dbReference>
<evidence type="ECO:0000256" key="6">
    <source>
        <dbReference type="ARBA" id="ARBA00022692"/>
    </source>
</evidence>
<keyword evidence="12" id="KW-0496">Mitochondrion</keyword>
<dbReference type="AlphaFoldDB" id="A0A4Z1ER73"/>
<keyword evidence="22" id="KW-1185">Reference proteome</keyword>
<evidence type="ECO:0000256" key="9">
    <source>
        <dbReference type="ARBA" id="ARBA00022989"/>
    </source>
</evidence>
<evidence type="ECO:0000256" key="15">
    <source>
        <dbReference type="ARBA" id="ARBA00038836"/>
    </source>
</evidence>
<evidence type="ECO:0000259" key="20">
    <source>
        <dbReference type="PROSITE" id="PS51384"/>
    </source>
</evidence>
<proteinExistence type="inferred from homology"/>
<dbReference type="FunFam" id="3.40.50.80:FF:000019">
    <property type="entry name" value="NADH-cytochrome b5 reductase"/>
    <property type="match status" value="1"/>
</dbReference>
<dbReference type="Pfam" id="PF00175">
    <property type="entry name" value="NAD_binding_1"/>
    <property type="match status" value="1"/>
</dbReference>
<organism evidence="21 22">
    <name type="scientific">Botrytis tulipae</name>
    <dbReference type="NCBI Taxonomy" id="87230"/>
    <lineage>
        <taxon>Eukaryota</taxon>
        <taxon>Fungi</taxon>
        <taxon>Dikarya</taxon>
        <taxon>Ascomycota</taxon>
        <taxon>Pezizomycotina</taxon>
        <taxon>Leotiomycetes</taxon>
        <taxon>Helotiales</taxon>
        <taxon>Sclerotiniaceae</taxon>
        <taxon>Botrytis</taxon>
    </lineage>
</organism>
<evidence type="ECO:0000256" key="18">
    <source>
        <dbReference type="PIRSR" id="PIRSR601834-1"/>
    </source>
</evidence>
<comment type="catalytic activity">
    <reaction evidence="17">
        <text>2 Fe(3+)-[Dph3] + NADH = 2 Fe(2+)-[Dph3] + NAD(+) + H(+)</text>
        <dbReference type="Rhea" id="RHEA:71231"/>
        <dbReference type="Rhea" id="RHEA-COMP:18002"/>
        <dbReference type="Rhea" id="RHEA-COMP:18003"/>
        <dbReference type="ChEBI" id="CHEBI:15378"/>
        <dbReference type="ChEBI" id="CHEBI:29033"/>
        <dbReference type="ChEBI" id="CHEBI:29034"/>
        <dbReference type="ChEBI" id="CHEBI:57540"/>
        <dbReference type="ChEBI" id="CHEBI:57945"/>
        <dbReference type="ChEBI" id="CHEBI:83228"/>
    </reaction>
    <physiologicalReaction direction="left-to-right" evidence="17">
        <dbReference type="Rhea" id="RHEA:71232"/>
    </physiologicalReaction>
</comment>
<dbReference type="PRINTS" id="PR00406">
    <property type="entry name" value="CYTB5RDTASE"/>
</dbReference>
<feature type="binding site" evidence="18">
    <location>
        <position position="98"/>
    </location>
    <ligand>
        <name>FAD</name>
        <dbReference type="ChEBI" id="CHEBI:57692"/>
    </ligand>
</feature>
<dbReference type="InterPro" id="IPR017938">
    <property type="entry name" value="Riboflavin_synthase-like_b-brl"/>
</dbReference>
<evidence type="ECO:0000256" key="13">
    <source>
        <dbReference type="ARBA" id="ARBA00023136"/>
    </source>
</evidence>
<dbReference type="InterPro" id="IPR001834">
    <property type="entry name" value="CBR-like"/>
</dbReference>
<dbReference type="InterPro" id="IPR039261">
    <property type="entry name" value="FNR_nucleotide-bd"/>
</dbReference>
<dbReference type="PRINTS" id="PR00371">
    <property type="entry name" value="FPNCR"/>
</dbReference>
<comment type="pathway">
    <text evidence="3">Protein modification; peptidyl-diphthamide biosynthesis.</text>
</comment>
<dbReference type="SUPFAM" id="SSF52343">
    <property type="entry name" value="Ferredoxin reductase-like, C-terminal NADP-linked domain"/>
    <property type="match status" value="1"/>
</dbReference>
<comment type="caution">
    <text evidence="21">The sequence shown here is derived from an EMBL/GenBank/DDBJ whole genome shotgun (WGS) entry which is preliminary data.</text>
</comment>
<comment type="catalytic activity">
    <reaction evidence="16 19">
        <text>2 Fe(III)-[cytochrome b5] + NADH = 2 Fe(II)-[cytochrome b5] + NAD(+) + H(+)</text>
        <dbReference type="Rhea" id="RHEA:46680"/>
        <dbReference type="Rhea" id="RHEA-COMP:10438"/>
        <dbReference type="Rhea" id="RHEA-COMP:10439"/>
        <dbReference type="ChEBI" id="CHEBI:15378"/>
        <dbReference type="ChEBI" id="CHEBI:29033"/>
        <dbReference type="ChEBI" id="CHEBI:29034"/>
        <dbReference type="ChEBI" id="CHEBI:57540"/>
        <dbReference type="ChEBI" id="CHEBI:57945"/>
        <dbReference type="EC" id="1.6.2.2"/>
    </reaction>
</comment>
<evidence type="ECO:0000313" key="22">
    <source>
        <dbReference type="Proteomes" id="UP000297777"/>
    </source>
</evidence>
<dbReference type="GO" id="GO:0090524">
    <property type="term" value="F:cytochrome-b5 reductase activity, acting on NADH"/>
    <property type="evidence" value="ECO:0007669"/>
    <property type="project" value="UniProtKB-EC"/>
</dbReference>
<dbReference type="EC" id="1.6.2.2" evidence="19"/>
<name>A0A4Z1ER73_9HELO</name>
<keyword evidence="9" id="KW-1133">Transmembrane helix</keyword>
<keyword evidence="13" id="KW-0472">Membrane</keyword>
<evidence type="ECO:0000256" key="10">
    <source>
        <dbReference type="ARBA" id="ARBA00023002"/>
    </source>
</evidence>
<comment type="function">
    <text evidence="14">NADH-dependent reductase for DPH3 and cytochrome b5. Required for the first step of diphthamide biosynthesis, a post-translational modification of histidine which occurs in elongation factor 2. DPH1 and DPH2 transfer a 3-amino-3-carboxypropyl (ACP) group from S-adenosyl-L-methionine (SAM) to a histidine residue, the reaction is assisted by a reduction system comprising DPH3 and a NADH-dependent reductase, predominantly CBR1. By reducing DPH3, also involved in the formation of the tRNA wobble base modification mcm5s 2U (5-methoxycarbonylmethyl-2-thiouridine), mediated by the elongator complex. The cytochrome b5/NADH cytochrome b5 reductase electron transfer system supports the catalytic activity of several sterol biosynthetic enzymes.</text>
</comment>
<gene>
    <name evidence="21" type="ORF">BTUL_0070g00200</name>
</gene>
<evidence type="ECO:0000256" key="16">
    <source>
        <dbReference type="ARBA" id="ARBA00047682"/>
    </source>
</evidence>
<evidence type="ECO:0000256" key="5">
    <source>
        <dbReference type="ARBA" id="ARBA00022630"/>
    </source>
</evidence>
<evidence type="ECO:0000256" key="12">
    <source>
        <dbReference type="ARBA" id="ARBA00023128"/>
    </source>
</evidence>
<comment type="similarity">
    <text evidence="4 19">Belongs to the flavoprotein pyridine nucleotide cytochrome reductase family.</text>
</comment>
<dbReference type="InterPro" id="IPR017927">
    <property type="entry name" value="FAD-bd_FR_type"/>
</dbReference>
<feature type="binding site" evidence="18">
    <location>
        <position position="100"/>
    </location>
    <ligand>
        <name>FAD</name>
        <dbReference type="ChEBI" id="CHEBI:57692"/>
    </ligand>
</feature>
<evidence type="ECO:0000256" key="7">
    <source>
        <dbReference type="ARBA" id="ARBA00022787"/>
    </source>
</evidence>
<evidence type="ECO:0000256" key="8">
    <source>
        <dbReference type="ARBA" id="ARBA00022827"/>
    </source>
</evidence>
<dbReference type="PANTHER" id="PTHR19370:SF178">
    <property type="entry name" value="CYTOCHROME-B5 REDUCTASE"/>
    <property type="match status" value="1"/>
</dbReference>
<evidence type="ECO:0000313" key="21">
    <source>
        <dbReference type="EMBL" id="TGO13428.1"/>
    </source>
</evidence>
<comment type="subcellular location">
    <subcellularLocation>
        <location evidence="2">Mitochondrion outer membrane</location>
        <topology evidence="2">Single-pass membrane protein</topology>
    </subcellularLocation>
</comment>
<dbReference type="Pfam" id="PF00970">
    <property type="entry name" value="FAD_binding_6"/>
    <property type="match status" value="1"/>
</dbReference>
<keyword evidence="5 18" id="KW-0285">Flavoprotein</keyword>
<evidence type="ECO:0000256" key="1">
    <source>
        <dbReference type="ARBA" id="ARBA00001974"/>
    </source>
</evidence>
<feature type="binding site" evidence="18">
    <location>
        <position position="167"/>
    </location>
    <ligand>
        <name>FAD</name>
        <dbReference type="ChEBI" id="CHEBI:57692"/>
    </ligand>
</feature>
<evidence type="ECO:0000256" key="14">
    <source>
        <dbReference type="ARBA" id="ARBA00037104"/>
    </source>
</evidence>
<dbReference type="SUPFAM" id="SSF63380">
    <property type="entry name" value="Riboflavin synthase domain-like"/>
    <property type="match status" value="1"/>
</dbReference>
<protein>
    <recommendedName>
        <fullName evidence="19">NADH-cytochrome b5 reductase</fullName>
        <ecNumber evidence="19">1.6.2.2</ecNumber>
    </recommendedName>
</protein>
<evidence type="ECO:0000256" key="11">
    <source>
        <dbReference type="ARBA" id="ARBA00023027"/>
    </source>
</evidence>
<dbReference type="Gene3D" id="2.40.30.10">
    <property type="entry name" value="Translation factors"/>
    <property type="match status" value="1"/>
</dbReference>
<comment type="subunit">
    <text evidence="15">Monomer. Component of the 2-(3-amino-3-carboxypropyl)histidine synthase complex composed of DPH1, DPH2, DPH3 and a NADH-dependent reductase, predominantly CBR1.</text>
</comment>
<dbReference type="InterPro" id="IPR001433">
    <property type="entry name" value="OxRdtase_FAD/NAD-bd"/>
</dbReference>
<keyword evidence="10 19" id="KW-0560">Oxidoreductase</keyword>
<sequence>MGRPGLYLEKALSGSFKNPYSYPSHYKPSIHIAKPITKVKGYLQPDNYQKLPLVKKEKLSSNTHCLIFNLPKDDMIIGLPIGQHISIRTEIDGKPVSRSYTPVSNNSDPGELRLVIKMYPNGLLTGRYLQHLKVGDKIEVRGPKGAMRYRKGMVKKMGMIAGGTGITPMYQLIRAICEDPTDETSVTLLYGNNSEEDILLRDQLDDFAKKYPENFKVHCVLSKPSEEWKLAKGYVTKEMVKECFPEPSDDSKVLLCGPPGLVDSMKTSLVELGWQKPRAVSKLPDQAFSF</sequence>
<dbReference type="Proteomes" id="UP000297777">
    <property type="component" value="Unassembled WGS sequence"/>
</dbReference>
<dbReference type="GO" id="GO:0005783">
    <property type="term" value="C:endoplasmic reticulum"/>
    <property type="evidence" value="ECO:0007669"/>
    <property type="project" value="TreeGrafter"/>
</dbReference>
<evidence type="ECO:0000256" key="19">
    <source>
        <dbReference type="RuleBase" id="RU361226"/>
    </source>
</evidence>
<reference evidence="21 22" key="1">
    <citation type="submission" date="2017-12" db="EMBL/GenBank/DDBJ databases">
        <title>Comparative genomics of Botrytis spp.</title>
        <authorList>
            <person name="Valero-Jimenez C.A."/>
            <person name="Tapia P."/>
            <person name="Veloso J."/>
            <person name="Silva-Moreno E."/>
            <person name="Staats M."/>
            <person name="Valdes J.H."/>
            <person name="Van Kan J.A.L."/>
        </authorList>
    </citation>
    <scope>NUCLEOTIDE SEQUENCE [LARGE SCALE GENOMIC DNA]</scope>
    <source>
        <strain evidence="21 22">Bt9001</strain>
    </source>
</reference>
<dbReference type="PANTHER" id="PTHR19370">
    <property type="entry name" value="NADH-CYTOCHROME B5 REDUCTASE"/>
    <property type="match status" value="1"/>
</dbReference>
<evidence type="ECO:0000256" key="3">
    <source>
        <dbReference type="ARBA" id="ARBA00005156"/>
    </source>
</evidence>